<accession>A0A8K0UUW0</accession>
<dbReference type="AlphaFoldDB" id="A0A8K0UUW0"/>
<dbReference type="InterPro" id="IPR046468">
    <property type="entry name" value="Spt20-like_SEP"/>
</dbReference>
<dbReference type="PANTHER" id="PTHR13526">
    <property type="entry name" value="TRANSCRIPTION FACTOR SPT20 HOMOLOG"/>
    <property type="match status" value="1"/>
</dbReference>
<dbReference type="OrthoDB" id="1932706at2759"/>
<dbReference type="InterPro" id="IPR021950">
    <property type="entry name" value="Spt20"/>
</dbReference>
<dbReference type="PANTHER" id="PTHR13526:SF8">
    <property type="entry name" value="TRANSCRIPTION FACTOR SPT20 HOMOLOG"/>
    <property type="match status" value="1"/>
</dbReference>
<proteinExistence type="predicted"/>
<gene>
    <name evidence="2" type="ORF">BXZ70DRAFT_998891</name>
</gene>
<name>A0A8K0UUW0_9AGAR</name>
<comment type="caution">
    <text evidence="2">The sequence shown here is derived from an EMBL/GenBank/DDBJ whole genome shotgun (WGS) entry which is preliminary data.</text>
</comment>
<dbReference type="Pfam" id="PF12090">
    <property type="entry name" value="Spt20_SEP"/>
    <property type="match status" value="1"/>
</dbReference>
<feature type="domain" description="Spt20-like SEP" evidence="1">
    <location>
        <begin position="20"/>
        <end position="159"/>
    </location>
</feature>
<sequence>MAGYNLTRSVDELLETNRTAPPSFTVHLYPEHWTLNSGLKFLYNNQVASLLDDIRAQRIPNDFLELFDSARVPFYDGHMIVELLDYRPPKGKDPILENPEKRRVVLSPNAETMWTDLCLLNQKAGNVWTDQDALEVEAQILMSTAPPLCLDPDPHLTRMVNGVLRVTVPPAPPALKRKAAAMEMEEDEMDRARRAKIMQYMNPKPHRSSAPRYALLEALTNPI</sequence>
<dbReference type="GO" id="GO:0006357">
    <property type="term" value="P:regulation of transcription by RNA polymerase II"/>
    <property type="evidence" value="ECO:0007669"/>
    <property type="project" value="TreeGrafter"/>
</dbReference>
<keyword evidence="3" id="KW-1185">Reference proteome</keyword>
<evidence type="ECO:0000259" key="1">
    <source>
        <dbReference type="Pfam" id="PF12090"/>
    </source>
</evidence>
<dbReference type="EMBL" id="JAEVFJ010000006">
    <property type="protein sequence ID" value="KAH8104068.1"/>
    <property type="molecule type" value="Genomic_DNA"/>
</dbReference>
<dbReference type="Proteomes" id="UP000813824">
    <property type="component" value="Unassembled WGS sequence"/>
</dbReference>
<evidence type="ECO:0000313" key="2">
    <source>
        <dbReference type="EMBL" id="KAH8104068.1"/>
    </source>
</evidence>
<evidence type="ECO:0000313" key="3">
    <source>
        <dbReference type="Proteomes" id="UP000813824"/>
    </source>
</evidence>
<dbReference type="GO" id="GO:0000124">
    <property type="term" value="C:SAGA complex"/>
    <property type="evidence" value="ECO:0007669"/>
    <property type="project" value="InterPro"/>
</dbReference>
<reference evidence="2" key="1">
    <citation type="journal article" date="2021" name="New Phytol.">
        <title>Evolutionary innovations through gain and loss of genes in the ectomycorrhizal Boletales.</title>
        <authorList>
            <person name="Wu G."/>
            <person name="Miyauchi S."/>
            <person name="Morin E."/>
            <person name="Kuo A."/>
            <person name="Drula E."/>
            <person name="Varga T."/>
            <person name="Kohler A."/>
            <person name="Feng B."/>
            <person name="Cao Y."/>
            <person name="Lipzen A."/>
            <person name="Daum C."/>
            <person name="Hundley H."/>
            <person name="Pangilinan J."/>
            <person name="Johnson J."/>
            <person name="Barry K."/>
            <person name="LaButti K."/>
            <person name="Ng V."/>
            <person name="Ahrendt S."/>
            <person name="Min B."/>
            <person name="Choi I.G."/>
            <person name="Park H."/>
            <person name="Plett J.M."/>
            <person name="Magnuson J."/>
            <person name="Spatafora J.W."/>
            <person name="Nagy L.G."/>
            <person name="Henrissat B."/>
            <person name="Grigoriev I.V."/>
            <person name="Yang Z.L."/>
            <person name="Xu J."/>
            <person name="Martin F.M."/>
        </authorList>
    </citation>
    <scope>NUCLEOTIDE SEQUENCE</scope>
    <source>
        <strain evidence="2">KKN 215</strain>
    </source>
</reference>
<dbReference type="GO" id="GO:0003712">
    <property type="term" value="F:transcription coregulator activity"/>
    <property type="evidence" value="ECO:0007669"/>
    <property type="project" value="InterPro"/>
</dbReference>
<organism evidence="2 3">
    <name type="scientific">Cristinia sonorae</name>
    <dbReference type="NCBI Taxonomy" id="1940300"/>
    <lineage>
        <taxon>Eukaryota</taxon>
        <taxon>Fungi</taxon>
        <taxon>Dikarya</taxon>
        <taxon>Basidiomycota</taxon>
        <taxon>Agaricomycotina</taxon>
        <taxon>Agaricomycetes</taxon>
        <taxon>Agaricomycetidae</taxon>
        <taxon>Agaricales</taxon>
        <taxon>Pleurotineae</taxon>
        <taxon>Stephanosporaceae</taxon>
        <taxon>Cristinia</taxon>
    </lineage>
</organism>
<protein>
    <submittedName>
        <fullName evidence="2">Spt20 family-domain-containing protein</fullName>
    </submittedName>
</protein>